<protein>
    <submittedName>
        <fullName evidence="2">Uncharacterized protein</fullName>
    </submittedName>
</protein>
<dbReference type="EMBL" id="CP089982">
    <property type="protein sequence ID" value="WXA97364.1"/>
    <property type="molecule type" value="Genomic_DNA"/>
</dbReference>
<sequence length="145" mass="15473">MSEGHFDTVDLLPPTLTATALAEELAEYEAALAAVHFEGSFDEVQSYEPFDSQPVVSEPVSSRTGMPFPAVVAPAGSGAFDIGFASHVDVVKAVGLFEEEEEVPPTMRSPSSTHLVVSERPVRVTMDETPSSDRVSVELPIIKVA</sequence>
<dbReference type="PROSITE" id="PS00758">
    <property type="entry name" value="ARGE_DAPE_CPG2_1"/>
    <property type="match status" value="1"/>
</dbReference>
<dbReference type="InterPro" id="IPR001261">
    <property type="entry name" value="ArgE/DapE_CS"/>
</dbReference>
<keyword evidence="1" id="KW-0378">Hydrolase</keyword>
<proteinExistence type="predicted"/>
<accession>A0ABZ2KFL3</accession>
<reference evidence="2 3" key="1">
    <citation type="submission" date="2021-12" db="EMBL/GenBank/DDBJ databases">
        <title>Discovery of the Pendulisporaceae a myxobacterial family with distinct sporulation behavior and unique specialized metabolism.</title>
        <authorList>
            <person name="Garcia R."/>
            <person name="Popoff A."/>
            <person name="Bader C.D."/>
            <person name="Loehr J."/>
            <person name="Walesch S."/>
            <person name="Walt C."/>
            <person name="Boldt J."/>
            <person name="Bunk B."/>
            <person name="Haeckl F.J.F.P.J."/>
            <person name="Gunesch A.P."/>
            <person name="Birkelbach J."/>
            <person name="Nuebel U."/>
            <person name="Pietschmann T."/>
            <person name="Bach T."/>
            <person name="Mueller R."/>
        </authorList>
    </citation>
    <scope>NUCLEOTIDE SEQUENCE [LARGE SCALE GENOMIC DNA]</scope>
    <source>
        <strain evidence="2 3">MSr12523</strain>
    </source>
</reference>
<evidence type="ECO:0000256" key="1">
    <source>
        <dbReference type="ARBA" id="ARBA00022801"/>
    </source>
</evidence>
<name>A0ABZ2KFL3_9BACT</name>
<keyword evidence="3" id="KW-1185">Reference proteome</keyword>
<evidence type="ECO:0000313" key="2">
    <source>
        <dbReference type="EMBL" id="WXA97364.1"/>
    </source>
</evidence>
<dbReference type="RefSeq" id="WP_394847980.1">
    <property type="nucleotide sequence ID" value="NZ_CP089982.1"/>
</dbReference>
<evidence type="ECO:0000313" key="3">
    <source>
        <dbReference type="Proteomes" id="UP001379533"/>
    </source>
</evidence>
<gene>
    <name evidence="2" type="ORF">LZC95_11010</name>
</gene>
<dbReference type="Proteomes" id="UP001379533">
    <property type="component" value="Chromosome"/>
</dbReference>
<organism evidence="2 3">
    <name type="scientific">Pendulispora brunnea</name>
    <dbReference type="NCBI Taxonomy" id="2905690"/>
    <lineage>
        <taxon>Bacteria</taxon>
        <taxon>Pseudomonadati</taxon>
        <taxon>Myxococcota</taxon>
        <taxon>Myxococcia</taxon>
        <taxon>Myxococcales</taxon>
        <taxon>Sorangiineae</taxon>
        <taxon>Pendulisporaceae</taxon>
        <taxon>Pendulispora</taxon>
    </lineage>
</organism>